<sequence>MIKLDASTGLVASPPSLGGHAIFLMQPPPSTAAQPRLDGRPSARPSLPRPAGRRARFAAAMQLRRVTPQPRLAGLALAAQPPRSAAAPQPRLAGLALAAQPPRSAAAPQPRLAGLALAAQPATTAAAPPPAPTTTHHGRCSILDGLYRALVQHNNPGSPSPSIRGTSNSTPNEGLVIEADAVQATFEAGQALLDAGRDREAAALPPLEAAAMLVALHLGTVMACFGGACGDGGAPTPVFGAARAYPEGTVKRFHAHGSDRASDADLQWRRCLVLVRFAEEPLSAVTFRGGSLGSPTSVMQPFGTVCVCSSKLQGEGLDRALGRPGETSVSQLRWEHAVGVVDPATGSLVGSDGRVLTLMMYMNDAHNGLQLPRRVAQQWQLAMGDPELRARFARLEAAVASGFAAVPRAPWVSGGREASMSAKARKTASSSLAERIAAAGGAGANSAVSSHRFVIQAGQDVAELDMPDCDRCGDSPSREEYMRHAVERAKQQLAALRRTGRYVAGLRRRELGAAGAQRLISWPADRLHRGLEAVACLEKPAASSHHLPLAGSELAAELRLLLASEQLQAYRHAWAGGQRADGSWGGSGTANWSLAWLHNACDEFALSICNRVTNGAVGCGAATAALICLSKIGRCLDRSARLVDAGLRPFAFTSNKVRRLALTDLPAARKLQEQDIRITATAAGLHMPVAQFRQLLALQGASYDEWRAAERERKAAERTAQREREAAERAAAAAERAAQREREAAERAAAAAERKAAERERKAAERAAAAAERAAQREPEAAERAAAAAERKAAERERKAAERAAAAAERKAAERERDAAAAGGSLVLAPLPPPLLVNLWHPLLVTTRLPASIDEPPPPRGARLEPGQHAGDAAFLWRREQLMRDRGDSDAAIAAQLAALQQTLDRKNAAAAWPRRPWGTAQTAVPPSVTFRTLAEFGRLRTIGDLLAVLDALDSLAAAPAAADRQHRYLSEVLPRIVPPLSPGAAFFTDRAFAHSYLMWLERALPPDWLAEAKAAAHRVAAGQLAATAP</sequence>
<keyword evidence="3" id="KW-1185">Reference proteome</keyword>
<feature type="region of interest" description="Disordered" evidence="1">
    <location>
        <begin position="714"/>
        <end position="816"/>
    </location>
</feature>
<accession>A0A2V0PM17</accession>
<dbReference type="Proteomes" id="UP000247498">
    <property type="component" value="Unassembled WGS sequence"/>
</dbReference>
<comment type="caution">
    <text evidence="2">The sequence shown here is derived from an EMBL/GenBank/DDBJ whole genome shotgun (WGS) entry which is preliminary data.</text>
</comment>
<evidence type="ECO:0000256" key="1">
    <source>
        <dbReference type="SAM" id="MobiDB-lite"/>
    </source>
</evidence>
<evidence type="ECO:0000313" key="2">
    <source>
        <dbReference type="EMBL" id="GBF98910.1"/>
    </source>
</evidence>
<dbReference type="EMBL" id="BDRX01000138">
    <property type="protein sequence ID" value="GBF98910.1"/>
    <property type="molecule type" value="Genomic_DNA"/>
</dbReference>
<feature type="compositionally biased region" description="Basic and acidic residues" evidence="1">
    <location>
        <begin position="737"/>
        <end position="765"/>
    </location>
</feature>
<gene>
    <name evidence="2" type="ORF">Rsub_11549</name>
</gene>
<feature type="compositionally biased region" description="Basic and acidic residues" evidence="1">
    <location>
        <begin position="774"/>
        <end position="816"/>
    </location>
</feature>
<feature type="compositionally biased region" description="Low complexity" evidence="1">
    <location>
        <begin position="40"/>
        <end position="50"/>
    </location>
</feature>
<feature type="compositionally biased region" description="Basic and acidic residues" evidence="1">
    <location>
        <begin position="714"/>
        <end position="728"/>
    </location>
</feature>
<organism evidence="2 3">
    <name type="scientific">Raphidocelis subcapitata</name>
    <dbReference type="NCBI Taxonomy" id="307507"/>
    <lineage>
        <taxon>Eukaryota</taxon>
        <taxon>Viridiplantae</taxon>
        <taxon>Chlorophyta</taxon>
        <taxon>core chlorophytes</taxon>
        <taxon>Chlorophyceae</taxon>
        <taxon>CS clade</taxon>
        <taxon>Sphaeropleales</taxon>
        <taxon>Selenastraceae</taxon>
        <taxon>Raphidocelis</taxon>
    </lineage>
</organism>
<dbReference type="STRING" id="307507.A0A2V0PM17"/>
<dbReference type="AlphaFoldDB" id="A0A2V0PM17"/>
<dbReference type="InParanoid" id="A0A2V0PM17"/>
<evidence type="ECO:0000313" key="3">
    <source>
        <dbReference type="Proteomes" id="UP000247498"/>
    </source>
</evidence>
<protein>
    <submittedName>
        <fullName evidence="2">Uncharacterized protein</fullName>
    </submittedName>
</protein>
<proteinExistence type="predicted"/>
<feature type="region of interest" description="Disordered" evidence="1">
    <location>
        <begin position="21"/>
        <end position="52"/>
    </location>
</feature>
<name>A0A2V0PM17_9CHLO</name>
<reference evidence="2 3" key="1">
    <citation type="journal article" date="2018" name="Sci. Rep.">
        <title>Raphidocelis subcapitata (=Pseudokirchneriella subcapitata) provides an insight into genome evolution and environmental adaptations in the Sphaeropleales.</title>
        <authorList>
            <person name="Suzuki S."/>
            <person name="Yamaguchi H."/>
            <person name="Nakajima N."/>
            <person name="Kawachi M."/>
        </authorList>
    </citation>
    <scope>NUCLEOTIDE SEQUENCE [LARGE SCALE GENOMIC DNA]</scope>
    <source>
        <strain evidence="2 3">NIES-35</strain>
    </source>
</reference>
<dbReference type="OrthoDB" id="561618at2759"/>